<evidence type="ECO:0000259" key="2">
    <source>
        <dbReference type="Pfam" id="PF05699"/>
    </source>
</evidence>
<dbReference type="OrthoDB" id="6123763at2759"/>
<dbReference type="PANTHER" id="PTHR46880">
    <property type="entry name" value="RAS-ASSOCIATING DOMAIN-CONTAINING PROTEIN"/>
    <property type="match status" value="1"/>
</dbReference>
<feature type="domain" description="HAT C-terminal dimerisation" evidence="2">
    <location>
        <begin position="374"/>
        <end position="427"/>
    </location>
</feature>
<keyword evidence="4" id="KW-1185">Reference proteome</keyword>
<feature type="compositionally biased region" description="Acidic residues" evidence="1">
    <location>
        <begin position="60"/>
        <end position="69"/>
    </location>
</feature>
<dbReference type="Proteomes" id="UP000507470">
    <property type="component" value="Unassembled WGS sequence"/>
</dbReference>
<dbReference type="Pfam" id="PF05699">
    <property type="entry name" value="Dimer_Tnp_hAT"/>
    <property type="match status" value="1"/>
</dbReference>
<evidence type="ECO:0000313" key="4">
    <source>
        <dbReference type="Proteomes" id="UP000507470"/>
    </source>
</evidence>
<dbReference type="InterPro" id="IPR012337">
    <property type="entry name" value="RNaseH-like_sf"/>
</dbReference>
<proteinExistence type="predicted"/>
<gene>
    <name evidence="3" type="ORF">MCOR_8723</name>
</gene>
<feature type="region of interest" description="Disordered" evidence="1">
    <location>
        <begin position="38"/>
        <end position="74"/>
    </location>
</feature>
<dbReference type="EMBL" id="CACVKT020001607">
    <property type="protein sequence ID" value="CAC5369579.1"/>
    <property type="molecule type" value="Genomic_DNA"/>
</dbReference>
<reference evidence="3 4" key="1">
    <citation type="submission" date="2020-06" db="EMBL/GenBank/DDBJ databases">
        <authorList>
            <person name="Li R."/>
            <person name="Bekaert M."/>
        </authorList>
    </citation>
    <scope>NUCLEOTIDE SEQUENCE [LARGE SCALE GENOMIC DNA]</scope>
    <source>
        <strain evidence="4">wild</strain>
    </source>
</reference>
<organism evidence="3 4">
    <name type="scientific">Mytilus coruscus</name>
    <name type="common">Sea mussel</name>
    <dbReference type="NCBI Taxonomy" id="42192"/>
    <lineage>
        <taxon>Eukaryota</taxon>
        <taxon>Metazoa</taxon>
        <taxon>Spiralia</taxon>
        <taxon>Lophotrochozoa</taxon>
        <taxon>Mollusca</taxon>
        <taxon>Bivalvia</taxon>
        <taxon>Autobranchia</taxon>
        <taxon>Pteriomorphia</taxon>
        <taxon>Mytilida</taxon>
        <taxon>Mytiloidea</taxon>
        <taxon>Mytilidae</taxon>
        <taxon>Mytilinae</taxon>
        <taxon>Mytilus</taxon>
    </lineage>
</organism>
<evidence type="ECO:0000256" key="1">
    <source>
        <dbReference type="SAM" id="MobiDB-lite"/>
    </source>
</evidence>
<dbReference type="AlphaFoldDB" id="A0A6J8AN73"/>
<name>A0A6J8AN73_MYTCO</name>
<feature type="compositionally biased region" description="Polar residues" evidence="1">
    <location>
        <begin position="44"/>
        <end position="58"/>
    </location>
</feature>
<accession>A0A6J8AN73</accession>
<evidence type="ECO:0000313" key="3">
    <source>
        <dbReference type="EMBL" id="CAC5369579.1"/>
    </source>
</evidence>
<sequence>MSDKKVTMELSDLQLETIKNLFRHNDWEIKILDDSAVTNEKGGNAQNTQMTTEQSTQTDNNEEDEDDDQPGFVIQQDPSQVECRYCFCKPCITDEQNRQMWWHGQSEVPHQRNSSLRKEHYKRFWTMLLHRGAWNDDRYIVMKSDAMTRDHRTQRFDWHKRDIMPKCVVTLVRCWFPNPGGLELAHKDAVKDIKLSQKCDLLLLNLYLFLQMQATPSDFRKESSAKARNFLKLLKDEAVIAWLHLTMDIVKCLSKVSTTMQCKESTLADIWNELEAAKVILQKYEKRFEKDLQLYQASSILSIGKWPADFYCKIDFGDQNILNLVQLAEPALKAYNDDVEVAEIEAEWTRLKTSIAARNHERSAMTRESLFLTDGERCPNLFLLINYMLSLPGSSSDAERGFSCMKMVKNDWRSRLGDANLSDLMLILYGRGACRKKNRIQPQRELVVLNEDGQLEDVEVPEALNEEIEDVNRENIDNEFCGDCTRFSITVRFIDMCAMVASSNRRMLDFSKLVFHLCEIKTQLIPEQLDP</sequence>
<dbReference type="SUPFAM" id="SSF53098">
    <property type="entry name" value="Ribonuclease H-like"/>
    <property type="match status" value="1"/>
</dbReference>
<dbReference type="GO" id="GO:0046983">
    <property type="term" value="F:protein dimerization activity"/>
    <property type="evidence" value="ECO:0007669"/>
    <property type="project" value="InterPro"/>
</dbReference>
<protein>
    <recommendedName>
        <fullName evidence="2">HAT C-terminal dimerisation domain-containing protein</fullName>
    </recommendedName>
</protein>
<dbReference type="InterPro" id="IPR008906">
    <property type="entry name" value="HATC_C_dom"/>
</dbReference>
<dbReference type="PANTHER" id="PTHR46880:SF9">
    <property type="entry name" value="ZINC FINGER PROTEIN 862"/>
    <property type="match status" value="1"/>
</dbReference>